<feature type="non-terminal residue" evidence="3">
    <location>
        <position position="1"/>
    </location>
</feature>
<dbReference type="InterPro" id="IPR029044">
    <property type="entry name" value="Nucleotide-diphossugar_trans"/>
</dbReference>
<evidence type="ECO:0000313" key="3">
    <source>
        <dbReference type="EMBL" id="GAH83028.1"/>
    </source>
</evidence>
<reference evidence="3" key="1">
    <citation type="journal article" date="2014" name="Front. Microbiol.">
        <title>High frequency of phylogenetically diverse reductive dehalogenase-homologous genes in deep subseafloor sedimentary metagenomes.</title>
        <authorList>
            <person name="Kawai M."/>
            <person name="Futagami T."/>
            <person name="Toyoda A."/>
            <person name="Takaki Y."/>
            <person name="Nishi S."/>
            <person name="Hori S."/>
            <person name="Arai W."/>
            <person name="Tsubouchi T."/>
            <person name="Morono Y."/>
            <person name="Uchiyama I."/>
            <person name="Ito T."/>
            <person name="Fujiyama A."/>
            <person name="Inagaki F."/>
            <person name="Takami H."/>
        </authorList>
    </citation>
    <scope>NUCLEOTIDE SEQUENCE</scope>
    <source>
        <strain evidence="3">Expedition CK06-06</strain>
    </source>
</reference>
<proteinExistence type="predicted"/>
<gene>
    <name evidence="3" type="ORF">S03H2_55778</name>
</gene>
<name>X1KLV5_9ZZZZ</name>
<dbReference type="InterPro" id="IPR005835">
    <property type="entry name" value="NTP_transferase_dom"/>
</dbReference>
<dbReference type="Gene3D" id="3.90.550.10">
    <property type="entry name" value="Spore Coat Polysaccharide Biosynthesis Protein SpsA, Chain A"/>
    <property type="match status" value="1"/>
</dbReference>
<dbReference type="AlphaFoldDB" id="X1KLV5"/>
<evidence type="ECO:0000259" key="2">
    <source>
        <dbReference type="Pfam" id="PF25087"/>
    </source>
</evidence>
<dbReference type="EMBL" id="BARU01035661">
    <property type="protein sequence ID" value="GAH83028.1"/>
    <property type="molecule type" value="Genomic_DNA"/>
</dbReference>
<dbReference type="SUPFAM" id="SSF51161">
    <property type="entry name" value="Trimeric LpxA-like enzymes"/>
    <property type="match status" value="1"/>
</dbReference>
<evidence type="ECO:0000259" key="1">
    <source>
        <dbReference type="Pfam" id="PF00483"/>
    </source>
</evidence>
<dbReference type="SUPFAM" id="SSF53448">
    <property type="entry name" value="Nucleotide-diphospho-sugar transferases"/>
    <property type="match status" value="1"/>
</dbReference>
<comment type="caution">
    <text evidence="3">The sequence shown here is derived from an EMBL/GenBank/DDBJ whole genome shotgun (WGS) entry which is preliminary data.</text>
</comment>
<sequence length="251" mass="28038">VKDDTILMMYGDILVDPIVFKELVEKFHDSKTEGLISLIEVSNPQEFGIITLNSNGYVEKITEKPSPELNLGNLANAGIFIFESLIFKAIEMTEKSVRDEYEFTDSMELLINQLNGKIIGYTIKEYFWSDIGLPWQLLDANNFILKSLERQILGNVEPNVHIFGNVYIGKDTIVRSGSYIQGPCYIGDNNIIGPNAFIRPNTSIENNCHIGMSEVKSSIIYSDSNVPHFNYVGDSIICENVNLGAGTKVAN</sequence>
<organism evidence="3">
    <name type="scientific">marine sediment metagenome</name>
    <dbReference type="NCBI Taxonomy" id="412755"/>
    <lineage>
        <taxon>unclassified sequences</taxon>
        <taxon>metagenomes</taxon>
        <taxon>ecological metagenomes</taxon>
    </lineage>
</organism>
<dbReference type="InterPro" id="IPR056729">
    <property type="entry name" value="GMPPB_C"/>
</dbReference>
<dbReference type="Gene3D" id="2.160.10.10">
    <property type="entry name" value="Hexapeptide repeat proteins"/>
    <property type="match status" value="1"/>
</dbReference>
<dbReference type="PANTHER" id="PTHR42883:SF3">
    <property type="entry name" value="BIFUNCTIONAL PROTEIN GLMU"/>
    <property type="match status" value="1"/>
</dbReference>
<dbReference type="Pfam" id="PF25087">
    <property type="entry name" value="GMPPB_C"/>
    <property type="match status" value="1"/>
</dbReference>
<dbReference type="Pfam" id="PF00483">
    <property type="entry name" value="NTP_transferase"/>
    <property type="match status" value="1"/>
</dbReference>
<accession>X1KLV5</accession>
<protein>
    <submittedName>
        <fullName evidence="3">Uncharacterized protein</fullName>
    </submittedName>
</protein>
<dbReference type="InterPro" id="IPR011004">
    <property type="entry name" value="Trimer_LpxA-like_sf"/>
</dbReference>
<feature type="domain" description="Nucleotidyl transferase" evidence="1">
    <location>
        <begin position="4"/>
        <end position="146"/>
    </location>
</feature>
<feature type="domain" description="Mannose-1-phosphate guanyltransferase C-terminal" evidence="2">
    <location>
        <begin position="180"/>
        <end position="250"/>
    </location>
</feature>
<dbReference type="PANTHER" id="PTHR42883">
    <property type="entry name" value="GLUCOSE-1-PHOSPHATE THYMIDYLTRANSFERASE"/>
    <property type="match status" value="1"/>
</dbReference>